<evidence type="ECO:0000256" key="3">
    <source>
        <dbReference type="ARBA" id="ARBA00022737"/>
    </source>
</evidence>
<feature type="compositionally biased region" description="Polar residues" evidence="7">
    <location>
        <begin position="20"/>
        <end position="29"/>
    </location>
</feature>
<evidence type="ECO:0000256" key="2">
    <source>
        <dbReference type="ARBA" id="ARBA00009252"/>
    </source>
</evidence>
<dbReference type="GO" id="GO:0071169">
    <property type="term" value="P:establishment of protein localization to chromatin"/>
    <property type="evidence" value="ECO:0007669"/>
    <property type="project" value="TreeGrafter"/>
</dbReference>
<comment type="caution">
    <text evidence="9">The sequence shown here is derived from an EMBL/GenBank/DDBJ whole genome shotgun (WGS) entry which is preliminary data.</text>
</comment>
<comment type="subcellular location">
    <subcellularLocation>
        <location evidence="1 6">Nucleus</location>
    </subcellularLocation>
</comment>
<feature type="region of interest" description="Disordered" evidence="7">
    <location>
        <begin position="158"/>
        <end position="200"/>
    </location>
</feature>
<dbReference type="GO" id="GO:0010468">
    <property type="term" value="P:regulation of gene expression"/>
    <property type="evidence" value="ECO:0007669"/>
    <property type="project" value="InterPro"/>
</dbReference>
<evidence type="ECO:0000259" key="8">
    <source>
        <dbReference type="Pfam" id="PF12830"/>
    </source>
</evidence>
<gene>
    <name evidence="9" type="ORF">NLU13_0725</name>
</gene>
<evidence type="ECO:0000256" key="6">
    <source>
        <dbReference type="RuleBase" id="RU364107"/>
    </source>
</evidence>
<dbReference type="SUPFAM" id="SSF48371">
    <property type="entry name" value="ARM repeat"/>
    <property type="match status" value="1"/>
</dbReference>
<dbReference type="Pfam" id="PF12830">
    <property type="entry name" value="Nipped-B_C"/>
    <property type="match status" value="1"/>
</dbReference>
<dbReference type="InterPro" id="IPR026003">
    <property type="entry name" value="Cohesin_HEAT"/>
</dbReference>
<feature type="compositionally biased region" description="Basic residues" evidence="7">
    <location>
        <begin position="1801"/>
        <end position="1818"/>
    </location>
</feature>
<proteinExistence type="inferred from homology"/>
<dbReference type="GO" id="GO:0061775">
    <property type="term" value="F:cohesin loader activity"/>
    <property type="evidence" value="ECO:0007669"/>
    <property type="project" value="InterPro"/>
</dbReference>
<sequence>MDPYNSRGAPRNGLPAHLPSSMQPPTSRPFTLREALPFSPQTSTIPFIPDIIPSPTLGSGSPALQVGDSLPPAEYEQLNQESSQQLSRNAKQSVDQILLDLKSAPRTHLKFRNLSHRSISKDRTSKSLAQDLSPIAKSVYDRVGNYFKTTKANVPSSPLVNGHGAHKTSASQSYSSVPLPHIPQSHFTASQNAQSQRSGSAKIEIAIPSRSFDPSSYVDVDADTTAVESIASDPPALSTQQHSQATFVPAPELGSSTQWAPKPGVSVVLDSRKFNKDEYLEVESVPAPLNNLSSRKKDRRDFSDTQDFFGESLDQRQRADAAVDSMDKLIRSVYQAVGSVLAGDPGFDHIVVLNAEQQPTLTGSFHQKLHATIQKVIDLRAFDRVPLEYLLQVQKLSEGSIKHVEEISLRVDENWEEDAVDAWLQQIPDLDTALKASRTCLRLLSGGREEKQLYSETMIQMSVNLFKNITEDIIVPIVEMRNSGPSSKLFRALSKNKKIVSTIFVSCQKLFALLAELVTKIELSEMAMNSLEFTASRLIFVENAYYERDSVVGTQRFDGVRAVAMDMLCQIFMMKPQQRQGIIDDMLTSLEKLPVGKQGSRQFKLSDGSSIQPLSALIMRLVQASAGRIDDSKDVGRAALMRDLDVNGDNHAEQKPRYATTSIRSEEQAADQHAVAIQELESAASPLNDAAQRYAAYVVNFIVQRAMKSTKTGDTPYRNLLDLFVEDFTVCLDLPDWPSAELLLRQLMLMMVQIFEAPKTPAPAKNMALELLGVMSGAVARLRSHAEKTANALEGSSSDELSQYLADLASHVLSQRTQPEHIIAWAGPFRGTLEHLQQRAADDPYLAGAAAFTITSWATRTYTGYSMMSDDDYERDQELGRLAYRLRRMVEDRNWLSNEYTFKAIEESQARLSYTVLVLSSPFCESYDRILNIQVRSMLSDQATVRSRSLKSVSQVIEIDPSILDGDSPMLHGIQECAVDSSPQVRDSALGLIGICLTVRPALENSLALTILERFQDSGVGVRKRAMKLARDIYLRNQDKSLRSAIAKSFLRRVNDRDEGVRDLARQVIEEVWFAPFYHEESTASYQTALTEHVALIVQTVKSEGAGDTLDKVFQTILRPNNKSLEGPFSVCSKLVAIMFGQIDNVETNEATGYSGRDALQVLTTFAKADPKLFNFEQIRLLRPQLSSLTTAEENAAFQAVTIIYNCVLPQLPLVHNEWLAETRKVLVQSIGKVRQRKAFDDLIACVRTVCDLLKSFTPLATVVISSLLGLRKLKGANLTPNHVRHLEAYALIVGGVSKHHDLDQHIGLFKEKIAGWKGESVPKLILDMLVPFAAPSQPLEARKAAIEAIGFVCQARPRNYVLPQVYTTFAQVFEDREPALEMMVLQSFKAFLVIEEKRSEAGNDAAANGKKKELTVMGGTNFDDVASATTQRFLKDICRIALASQDIFAFTAMEVLGSINRQGLTHPKETGVTLITLETSSNPKIAELAFLEHRSLHEKHETVLEREYVKAVQSAYNYQRDVVKDTRGATVRDGFQSKLHLLVDVLKISKMKNRQRFLEKLCGQIEFDVNQLDARSDMPQQVDFSRFVLENAAYFEYQTIGEVQTVVNTLEKMVNSLGVGIAQAIESEVFDMRMDVDAEAETDIGPGSQLQGEAIAGNLPANGQVLALSSTVDQSRLRQLTAASMILLAAWETRTYLRRLYGMGTNRHDQKAKEKAKDLNRSPVKVQGIHGDKLWDEMAAHMLGLKTPDMMLQKCKAFVELLNVDKEFQVAEEEEGLDMEDPGTPSDGDDGDLEGMGERGRKRKGGSTPGGRKKRARSGSVAAKRGRPRKHRSTEPESDVDADGDWI</sequence>
<comment type="similarity">
    <text evidence="2 6">Belongs to the SCC2/Nipped-B family.</text>
</comment>
<reference evidence="9" key="1">
    <citation type="submission" date="2022-10" db="EMBL/GenBank/DDBJ databases">
        <title>Determination and structural analysis of whole genome sequence of Sarocladium strictum F4-1.</title>
        <authorList>
            <person name="Hu L."/>
            <person name="Jiang Y."/>
        </authorList>
    </citation>
    <scope>NUCLEOTIDE SEQUENCE</scope>
    <source>
        <strain evidence="9">F4-1</strain>
    </source>
</reference>
<feature type="region of interest" description="Disordered" evidence="7">
    <location>
        <begin position="1"/>
        <end position="36"/>
    </location>
</feature>
<accession>A0AA39GRI1</accession>
<evidence type="ECO:0000256" key="1">
    <source>
        <dbReference type="ARBA" id="ARBA00004123"/>
    </source>
</evidence>
<evidence type="ECO:0000313" key="9">
    <source>
        <dbReference type="EMBL" id="KAK0391224.1"/>
    </source>
</evidence>
<feature type="compositionally biased region" description="Acidic residues" evidence="7">
    <location>
        <begin position="1837"/>
        <end position="1848"/>
    </location>
</feature>
<keyword evidence="4 6" id="KW-0539">Nucleus</keyword>
<evidence type="ECO:0000256" key="7">
    <source>
        <dbReference type="SAM" id="MobiDB-lite"/>
    </source>
</evidence>
<dbReference type="InterPro" id="IPR024986">
    <property type="entry name" value="Nipped-B_C"/>
</dbReference>
<dbReference type="EMBL" id="JAPDFR010000001">
    <property type="protein sequence ID" value="KAK0391224.1"/>
    <property type="molecule type" value="Genomic_DNA"/>
</dbReference>
<organism evidence="9 10">
    <name type="scientific">Sarocladium strictum</name>
    <name type="common">Black bundle disease fungus</name>
    <name type="synonym">Acremonium strictum</name>
    <dbReference type="NCBI Taxonomy" id="5046"/>
    <lineage>
        <taxon>Eukaryota</taxon>
        <taxon>Fungi</taxon>
        <taxon>Dikarya</taxon>
        <taxon>Ascomycota</taxon>
        <taxon>Pezizomycotina</taxon>
        <taxon>Sordariomycetes</taxon>
        <taxon>Hypocreomycetidae</taxon>
        <taxon>Hypocreales</taxon>
        <taxon>Sarocladiaceae</taxon>
        <taxon>Sarocladium</taxon>
    </lineage>
</organism>
<keyword evidence="10" id="KW-1185">Reference proteome</keyword>
<dbReference type="Proteomes" id="UP001175261">
    <property type="component" value="Unassembled WGS sequence"/>
</dbReference>
<dbReference type="InterPro" id="IPR033031">
    <property type="entry name" value="Scc2/Nipped-B"/>
</dbReference>
<feature type="domain" description="Sister chromatid cohesion C-terminal" evidence="8">
    <location>
        <begin position="1427"/>
        <end position="1614"/>
    </location>
</feature>
<dbReference type="GO" id="GO:0003682">
    <property type="term" value="F:chromatin binding"/>
    <property type="evidence" value="ECO:0007669"/>
    <property type="project" value="TreeGrafter"/>
</dbReference>
<evidence type="ECO:0000256" key="5">
    <source>
        <dbReference type="ARBA" id="ARBA00023306"/>
    </source>
</evidence>
<protein>
    <recommendedName>
        <fullName evidence="6">Sister chromatid cohesion protein</fullName>
    </recommendedName>
</protein>
<dbReference type="GO" id="GO:0034087">
    <property type="term" value="P:establishment of mitotic sister chromatid cohesion"/>
    <property type="evidence" value="ECO:0007669"/>
    <property type="project" value="TreeGrafter"/>
</dbReference>
<dbReference type="InterPro" id="IPR011989">
    <property type="entry name" value="ARM-like"/>
</dbReference>
<dbReference type="Gene3D" id="1.25.10.10">
    <property type="entry name" value="Leucine-rich Repeat Variant"/>
    <property type="match status" value="1"/>
</dbReference>
<name>A0AA39GRI1_SARSR</name>
<feature type="compositionally biased region" description="Acidic residues" evidence="7">
    <location>
        <begin position="1773"/>
        <end position="1796"/>
    </location>
</feature>
<feature type="region of interest" description="Disordered" evidence="7">
    <location>
        <begin position="1773"/>
        <end position="1848"/>
    </location>
</feature>
<dbReference type="GO" id="GO:1990414">
    <property type="term" value="P:replication-born double-strand break repair via sister chromatid exchange"/>
    <property type="evidence" value="ECO:0007669"/>
    <property type="project" value="TreeGrafter"/>
</dbReference>
<keyword evidence="3 6" id="KW-0677">Repeat</keyword>
<dbReference type="CDD" id="cd23958">
    <property type="entry name" value="SCC2"/>
    <property type="match status" value="1"/>
</dbReference>
<dbReference type="Pfam" id="PF12765">
    <property type="entry name" value="Cohesin_HEAT"/>
    <property type="match status" value="1"/>
</dbReference>
<evidence type="ECO:0000256" key="4">
    <source>
        <dbReference type="ARBA" id="ARBA00023242"/>
    </source>
</evidence>
<dbReference type="PANTHER" id="PTHR21704:SF18">
    <property type="entry name" value="NIPPED-B-LIKE PROTEIN"/>
    <property type="match status" value="1"/>
</dbReference>
<keyword evidence="5 6" id="KW-0131">Cell cycle</keyword>
<dbReference type="InterPro" id="IPR016024">
    <property type="entry name" value="ARM-type_fold"/>
</dbReference>
<dbReference type="GO" id="GO:0140588">
    <property type="term" value="P:chromatin looping"/>
    <property type="evidence" value="ECO:0007669"/>
    <property type="project" value="InterPro"/>
</dbReference>
<feature type="compositionally biased region" description="Polar residues" evidence="7">
    <location>
        <begin position="185"/>
        <end position="199"/>
    </location>
</feature>
<dbReference type="PANTHER" id="PTHR21704">
    <property type="entry name" value="NIPPED-B-LIKE PROTEIN DELANGIN SCC2-RELATED"/>
    <property type="match status" value="1"/>
</dbReference>
<dbReference type="GO" id="GO:0090694">
    <property type="term" value="C:Scc2-Scc4 cohesin loading complex"/>
    <property type="evidence" value="ECO:0007669"/>
    <property type="project" value="TreeGrafter"/>
</dbReference>
<evidence type="ECO:0000313" key="10">
    <source>
        <dbReference type="Proteomes" id="UP001175261"/>
    </source>
</evidence>